<keyword evidence="11" id="KW-1185">Reference proteome</keyword>
<feature type="domain" description="TonB-dependent transporter Oar-like beta-barrel" evidence="9">
    <location>
        <begin position="253"/>
        <end position="1132"/>
    </location>
</feature>
<proteinExistence type="predicted"/>
<keyword evidence="8" id="KW-0732">Signal</keyword>
<keyword evidence="4" id="KW-0812">Transmembrane</keyword>
<evidence type="ECO:0000256" key="5">
    <source>
        <dbReference type="ARBA" id="ARBA00023136"/>
    </source>
</evidence>
<feature type="region of interest" description="Disordered" evidence="7">
    <location>
        <begin position="171"/>
        <end position="197"/>
    </location>
</feature>
<feature type="signal peptide" evidence="8">
    <location>
        <begin position="1"/>
        <end position="24"/>
    </location>
</feature>
<evidence type="ECO:0000313" key="10">
    <source>
        <dbReference type="EMBL" id="QEE28456.1"/>
    </source>
</evidence>
<dbReference type="KEGG" id="talb:FTW19_10865"/>
<evidence type="ECO:0000256" key="6">
    <source>
        <dbReference type="ARBA" id="ARBA00023237"/>
    </source>
</evidence>
<sequence>MNLKKSPRQLLYLFLLIIASTSTARITAQSTSTADILGNVTDPMGASVPGVTVTLTNLDTQDSRSLTTDGSGSYVFPNLNPGHYKLVLAGTGFSSLSVPEVVVAAGDRRRLDEQLKIGGSTETIEVSSVAPVLQTDSSAIASTVTEKAVQDLPLNGRNYIQLVQITAGANEGTNNGLASGNRPDDRRQSSSISVNGQSDIINNQEIDGLDNNERIIGSIGVRPSIDSIAEVRILTNSYTADIGRSAGAVVNIITKSGTNTYHGSIYEYFRNDELNANAFQFGQHFQKPELRQNQFGGSLGGPIFKDKTFFFGDVEFFRLIAGTNFSVANVPTAYEHSNPGDFSDTRTNFAGSGTYAAGPAGFDAYCASANASLLGYTVGSGTVNPNITPTAQKNGCVYDRYSGQYVAGNVVPVSQRDKAGLLYFSLYPLPNSPTNAGQYIGNRKRNQFSTVWDVRLDHRFSDRDSIFGRYTNNDVSSLAATSPLPVTTAAGMTIDPQSGFAGSAPGLARNAQINYTHAFTPRLLLNASVGYLFVNLASFPLNYGLNPNAAFGQANINISPLTSGLGQVNVTNFTSLGNGGYFVPLTNHDSTYQGTASIIYSRGNHSYKVGAALIRRHAALTQDNAGEGLFGFTVGLPGLVSGFYSSVTRNNSLFIPHYRLWEIAGYVADDWHATPKLTLNLGIRYDIFTPFTEENNHISNFDVNTATIVQAGLNGASRTANVNTDFRNLAPRVGFAYSITPKTVIRGGFGLAFFPENFTSSSNLKNQPNSALYGTCTSVTAQTGASGCNSSYRFLGDGLPVAVAASATNLAGNIPAAEDYNFRNSYLEQFNLAVQRDVLGNTVTAAYVASLGRFLYNNVADINRAPLGYATAAAATVNRRFYSKIPNITTINQLQSNGSSSYNSLQLSAERRFAGGLGYSANYTFAKNLDNVSTPSGGGGGGLNQVLATHGRDDWGNADLQQANRYVVSLNYALPGKSFTGYKAVLAKGWQANLIQVWGNGLPINGINSSNISNTSPNGAADRPSRNPGVSLAPVGTKSITNFFNPNAYVVQAAGTMGNAHRNDIIGPNYRHLDISVFKGFDVTERVKAQFRAEMFNVANQANFANPNVTMGTSTIGTITALSNNYNPRLTQFALRFDF</sequence>
<evidence type="ECO:0000256" key="8">
    <source>
        <dbReference type="SAM" id="SignalP"/>
    </source>
</evidence>
<dbReference type="RefSeq" id="WP_147647646.1">
    <property type="nucleotide sequence ID" value="NZ_CP042806.1"/>
</dbReference>
<keyword evidence="2" id="KW-0813">Transport</keyword>
<feature type="chain" id="PRO_5023129653" evidence="8">
    <location>
        <begin position="25"/>
        <end position="1139"/>
    </location>
</feature>
<evidence type="ECO:0000256" key="1">
    <source>
        <dbReference type="ARBA" id="ARBA00004571"/>
    </source>
</evidence>
<keyword evidence="6" id="KW-0998">Cell outer membrane</keyword>
<dbReference type="PANTHER" id="PTHR30069">
    <property type="entry name" value="TONB-DEPENDENT OUTER MEMBRANE RECEPTOR"/>
    <property type="match status" value="1"/>
</dbReference>
<dbReference type="GO" id="GO:0015344">
    <property type="term" value="F:siderophore uptake transmembrane transporter activity"/>
    <property type="evidence" value="ECO:0007669"/>
    <property type="project" value="TreeGrafter"/>
</dbReference>
<dbReference type="Pfam" id="PF13620">
    <property type="entry name" value="CarboxypepD_reg"/>
    <property type="match status" value="1"/>
</dbReference>
<keyword evidence="5" id="KW-0472">Membrane</keyword>
<dbReference type="InterPro" id="IPR036942">
    <property type="entry name" value="Beta-barrel_TonB_sf"/>
</dbReference>
<dbReference type="AlphaFoldDB" id="A0A5B9EEH4"/>
<evidence type="ECO:0000313" key="11">
    <source>
        <dbReference type="Proteomes" id="UP000321820"/>
    </source>
</evidence>
<accession>A0A5B9EEH4</accession>
<dbReference type="Gene3D" id="2.40.170.20">
    <property type="entry name" value="TonB-dependent receptor, beta-barrel domain"/>
    <property type="match status" value="1"/>
</dbReference>
<dbReference type="GO" id="GO:0044718">
    <property type="term" value="P:siderophore transmembrane transport"/>
    <property type="evidence" value="ECO:0007669"/>
    <property type="project" value="TreeGrafter"/>
</dbReference>
<evidence type="ECO:0000259" key="9">
    <source>
        <dbReference type="Pfam" id="PF25183"/>
    </source>
</evidence>
<dbReference type="InterPro" id="IPR039426">
    <property type="entry name" value="TonB-dep_rcpt-like"/>
</dbReference>
<dbReference type="GO" id="GO:0030246">
    <property type="term" value="F:carbohydrate binding"/>
    <property type="evidence" value="ECO:0007669"/>
    <property type="project" value="InterPro"/>
</dbReference>
<comment type="subcellular location">
    <subcellularLocation>
        <location evidence="1">Cell outer membrane</location>
        <topology evidence="1">Multi-pass membrane protein</topology>
    </subcellularLocation>
</comment>
<dbReference type="Pfam" id="PF25183">
    <property type="entry name" value="OMP_b-brl_4"/>
    <property type="match status" value="1"/>
</dbReference>
<evidence type="ECO:0000256" key="7">
    <source>
        <dbReference type="SAM" id="MobiDB-lite"/>
    </source>
</evidence>
<dbReference type="PANTHER" id="PTHR30069:SF46">
    <property type="entry name" value="OAR PROTEIN"/>
    <property type="match status" value="1"/>
</dbReference>
<dbReference type="Gene3D" id="2.60.40.1120">
    <property type="entry name" value="Carboxypeptidase-like, regulatory domain"/>
    <property type="match status" value="1"/>
</dbReference>
<dbReference type="Proteomes" id="UP000321820">
    <property type="component" value="Chromosome"/>
</dbReference>
<keyword evidence="10" id="KW-0675">Receptor</keyword>
<keyword evidence="3" id="KW-1134">Transmembrane beta strand</keyword>
<dbReference type="OrthoDB" id="97893at2"/>
<organism evidence="10 11">
    <name type="scientific">Terriglobus albidus</name>
    <dbReference type="NCBI Taxonomy" id="1592106"/>
    <lineage>
        <taxon>Bacteria</taxon>
        <taxon>Pseudomonadati</taxon>
        <taxon>Acidobacteriota</taxon>
        <taxon>Terriglobia</taxon>
        <taxon>Terriglobales</taxon>
        <taxon>Acidobacteriaceae</taxon>
        <taxon>Terriglobus</taxon>
    </lineage>
</organism>
<protein>
    <submittedName>
        <fullName evidence="10">TonB-dependent receptor</fullName>
    </submittedName>
</protein>
<evidence type="ECO:0000256" key="4">
    <source>
        <dbReference type="ARBA" id="ARBA00022692"/>
    </source>
</evidence>
<dbReference type="GO" id="GO:0009279">
    <property type="term" value="C:cell outer membrane"/>
    <property type="evidence" value="ECO:0007669"/>
    <property type="project" value="UniProtKB-SubCell"/>
</dbReference>
<gene>
    <name evidence="10" type="ORF">FTW19_10865</name>
</gene>
<dbReference type="InterPro" id="IPR057601">
    <property type="entry name" value="Oar-like_b-barrel"/>
</dbReference>
<reference evidence="10 11" key="1">
    <citation type="submission" date="2019-08" db="EMBL/GenBank/DDBJ databases">
        <title>Complete genome sequence of Terriglobus albidus strain ORNL.</title>
        <authorList>
            <person name="Podar M."/>
        </authorList>
    </citation>
    <scope>NUCLEOTIDE SEQUENCE [LARGE SCALE GENOMIC DNA]</scope>
    <source>
        <strain evidence="10 11">ORNL</strain>
    </source>
</reference>
<dbReference type="SUPFAM" id="SSF49452">
    <property type="entry name" value="Starch-binding domain-like"/>
    <property type="match status" value="1"/>
</dbReference>
<dbReference type="EMBL" id="CP042806">
    <property type="protein sequence ID" value="QEE28456.1"/>
    <property type="molecule type" value="Genomic_DNA"/>
</dbReference>
<dbReference type="SUPFAM" id="SSF56935">
    <property type="entry name" value="Porins"/>
    <property type="match status" value="1"/>
</dbReference>
<evidence type="ECO:0000256" key="2">
    <source>
        <dbReference type="ARBA" id="ARBA00022448"/>
    </source>
</evidence>
<evidence type="ECO:0000256" key="3">
    <source>
        <dbReference type="ARBA" id="ARBA00022452"/>
    </source>
</evidence>
<name>A0A5B9EEH4_9BACT</name>
<dbReference type="InterPro" id="IPR013784">
    <property type="entry name" value="Carb-bd-like_fold"/>
</dbReference>